<keyword evidence="4" id="KW-1185">Reference proteome</keyword>
<dbReference type="Pfam" id="PF03779">
    <property type="entry name" value="SPW"/>
    <property type="match status" value="1"/>
</dbReference>
<evidence type="ECO:0000313" key="3">
    <source>
        <dbReference type="EMBL" id="OOC55374.1"/>
    </source>
</evidence>
<dbReference type="Proteomes" id="UP000189004">
    <property type="component" value="Unassembled WGS sequence"/>
</dbReference>
<feature type="transmembrane region" description="Helical" evidence="1">
    <location>
        <begin position="84"/>
        <end position="105"/>
    </location>
</feature>
<keyword evidence="1" id="KW-0812">Transmembrane</keyword>
<dbReference type="InterPro" id="IPR005530">
    <property type="entry name" value="SPW"/>
</dbReference>
<protein>
    <recommendedName>
        <fullName evidence="2">SPW repeat-containing integral membrane domain-containing protein</fullName>
    </recommendedName>
</protein>
<keyword evidence="1" id="KW-1133">Transmembrane helix</keyword>
<feature type="domain" description="SPW repeat-containing integral membrane" evidence="2">
    <location>
        <begin position="7"/>
        <end position="100"/>
    </location>
</feature>
<dbReference type="STRING" id="501010.NOSIN_17415"/>
<feature type="transmembrane region" description="Helical" evidence="1">
    <location>
        <begin position="7"/>
        <end position="25"/>
    </location>
</feature>
<comment type="caution">
    <text evidence="3">The sequence shown here is derived from an EMBL/GenBank/DDBJ whole genome shotgun (WGS) entry which is preliminary data.</text>
</comment>
<dbReference type="EMBL" id="MCOK01000001">
    <property type="protein sequence ID" value="OOC55374.1"/>
    <property type="molecule type" value="Genomic_DNA"/>
</dbReference>
<evidence type="ECO:0000256" key="1">
    <source>
        <dbReference type="SAM" id="Phobius"/>
    </source>
</evidence>
<dbReference type="AlphaFoldDB" id="A0A1V3C3J7"/>
<gene>
    <name evidence="3" type="ORF">NOSIN_17415</name>
</gene>
<organism evidence="3 4">
    <name type="scientific">Nocardiopsis sinuspersici</name>
    <dbReference type="NCBI Taxonomy" id="501010"/>
    <lineage>
        <taxon>Bacteria</taxon>
        <taxon>Bacillati</taxon>
        <taxon>Actinomycetota</taxon>
        <taxon>Actinomycetes</taxon>
        <taxon>Streptosporangiales</taxon>
        <taxon>Nocardiopsidaceae</taxon>
        <taxon>Nocardiopsis</taxon>
    </lineage>
</organism>
<evidence type="ECO:0000259" key="2">
    <source>
        <dbReference type="Pfam" id="PF03779"/>
    </source>
</evidence>
<accession>A0A1V3C3J7</accession>
<dbReference type="OrthoDB" id="32521at2"/>
<feature type="transmembrane region" description="Helical" evidence="1">
    <location>
        <begin position="31"/>
        <end position="49"/>
    </location>
</feature>
<evidence type="ECO:0000313" key="4">
    <source>
        <dbReference type="Proteomes" id="UP000189004"/>
    </source>
</evidence>
<name>A0A1V3C3J7_9ACTN</name>
<proteinExistence type="predicted"/>
<reference evidence="4" key="1">
    <citation type="submission" date="2016-08" db="EMBL/GenBank/DDBJ databases">
        <authorList>
            <person name="Tokovenko B."/>
            <person name="Kalinowski J."/>
        </authorList>
    </citation>
    <scope>NUCLEOTIDE SEQUENCE [LARGE SCALE GENOMIC DNA]</scope>
    <source>
        <strain evidence="4">UTMC102</strain>
    </source>
</reference>
<dbReference type="RefSeq" id="WP_077691804.1">
    <property type="nucleotide sequence ID" value="NZ_MCOK01000001.1"/>
</dbReference>
<sequence>MRWKGRWADWVAILAGLALGLSWIWHGMYGLGGGAMLVLGLGVIVAGVVSITRPGALSSETGVLAIGVLTFVLPWLLGFTDVTAAAWTAWILGVGIAALGVFGLMRARQARKRDPELAWGSQAYQVHN</sequence>
<feature type="transmembrane region" description="Helical" evidence="1">
    <location>
        <begin position="61"/>
        <end position="78"/>
    </location>
</feature>
<keyword evidence="1" id="KW-0472">Membrane</keyword>